<dbReference type="GO" id="GO:0005886">
    <property type="term" value="C:plasma membrane"/>
    <property type="evidence" value="ECO:0007669"/>
    <property type="project" value="UniProtKB-SubCell"/>
</dbReference>
<dbReference type="PANTHER" id="PTHR43032:SF2">
    <property type="entry name" value="BLL0505 PROTEIN"/>
    <property type="match status" value="1"/>
</dbReference>
<feature type="transmembrane region" description="Helical" evidence="6">
    <location>
        <begin position="99"/>
        <end position="119"/>
    </location>
</feature>
<dbReference type="InterPro" id="IPR000572">
    <property type="entry name" value="OxRdtase_Mopterin-bd_dom"/>
</dbReference>
<evidence type="ECO:0000256" key="5">
    <source>
        <dbReference type="ARBA" id="ARBA00023136"/>
    </source>
</evidence>
<dbReference type="Gene3D" id="3.90.420.10">
    <property type="entry name" value="Oxidoreductase, molybdopterin-binding domain"/>
    <property type="match status" value="1"/>
</dbReference>
<keyword evidence="3 6" id="KW-0812">Transmembrane</keyword>
<sequence length="496" mass="55451">MPEFFPYWVVVTHFLNLFFLLLLFRSGIEVLSAFPKLYWRDDCPPGREWLRFSKKTFAADSRTPWTSLDEEESWSPVVALPGRKNLGLGRHWHFMTVQFWILTGAVYVTLVFATGYWHYLVPTHWSLVPDSIRAVGTYLHFEIPAKIPGEPFEPAQKLSYFVVIFVLAPLQIATGAAMSPAVLARFPWYGKIFGGKQGARSLHFLVMCAFGVFVVVHVSLVVVHGVPSEFAAIVLGDPEGDRRLAVGIGVAGLLAIAVLHVVITWFSLRYRRRTQRLLGVVVNPFERLLSRRLVSRQDLRRSEVSAYFRVNGHPPASEEYLESAAAGFEDYRLDVGGLVERPVSLSLDDLRALGAQRQITKHNCIQGWTAVAEWAGVPLARVMDEVAPQASARHVVFHAMDDKGLTGSEGRTGFYYGTIPIQLASDPQTILALEMNGEPLPLRHGAPVRLRVETQLGFKMVKWITAIEFVADVDDIGMGMGGWREDQQFYASAAGI</sequence>
<evidence type="ECO:0000259" key="8">
    <source>
        <dbReference type="Pfam" id="PF01292"/>
    </source>
</evidence>
<dbReference type="GO" id="GO:0022904">
    <property type="term" value="P:respiratory electron transport chain"/>
    <property type="evidence" value="ECO:0007669"/>
    <property type="project" value="InterPro"/>
</dbReference>
<dbReference type="Pfam" id="PF01292">
    <property type="entry name" value="Ni_hydr_CYTB"/>
    <property type="match status" value="1"/>
</dbReference>
<feature type="transmembrane region" description="Helical" evidence="6">
    <location>
        <begin position="6"/>
        <end position="24"/>
    </location>
</feature>
<evidence type="ECO:0000259" key="7">
    <source>
        <dbReference type="Pfam" id="PF00174"/>
    </source>
</evidence>
<dbReference type="SUPFAM" id="SSF81342">
    <property type="entry name" value="Transmembrane di-heme cytochromes"/>
    <property type="match status" value="1"/>
</dbReference>
<accession>A0A7G9RCC4</accession>
<dbReference type="Pfam" id="PF00174">
    <property type="entry name" value="Oxidored_molyb"/>
    <property type="match status" value="1"/>
</dbReference>
<dbReference type="GO" id="GO:0009055">
    <property type="term" value="F:electron transfer activity"/>
    <property type="evidence" value="ECO:0007669"/>
    <property type="project" value="InterPro"/>
</dbReference>
<keyword evidence="5 6" id="KW-0472">Membrane</keyword>
<dbReference type="AlphaFoldDB" id="A0A7G9RCC4"/>
<feature type="transmembrane region" description="Helical" evidence="6">
    <location>
        <begin position="244"/>
        <end position="268"/>
    </location>
</feature>
<dbReference type="PANTHER" id="PTHR43032">
    <property type="entry name" value="PROTEIN-METHIONINE-SULFOXIDE REDUCTASE"/>
    <property type="match status" value="1"/>
</dbReference>
<evidence type="ECO:0000256" key="3">
    <source>
        <dbReference type="ARBA" id="ARBA00022692"/>
    </source>
</evidence>
<name>A0A7G9RCC4_9ACTN</name>
<feature type="transmembrane region" description="Helical" evidence="6">
    <location>
        <begin position="158"/>
        <end position="183"/>
    </location>
</feature>
<evidence type="ECO:0000256" key="1">
    <source>
        <dbReference type="ARBA" id="ARBA00004651"/>
    </source>
</evidence>
<keyword evidence="4 6" id="KW-1133">Transmembrane helix</keyword>
<dbReference type="SUPFAM" id="SSF56524">
    <property type="entry name" value="Oxidoreductase molybdopterin-binding domain"/>
    <property type="match status" value="1"/>
</dbReference>
<comment type="subcellular location">
    <subcellularLocation>
        <location evidence="1">Cell membrane</location>
        <topology evidence="1">Multi-pass membrane protein</topology>
    </subcellularLocation>
</comment>
<feature type="domain" description="Cytochrome b561 bacterial/Ni-hydrogenase" evidence="8">
    <location>
        <begin position="6"/>
        <end position="227"/>
    </location>
</feature>
<feature type="domain" description="Oxidoreductase molybdopterin-binding" evidence="7">
    <location>
        <begin position="329"/>
        <end position="472"/>
    </location>
</feature>
<evidence type="ECO:0000313" key="10">
    <source>
        <dbReference type="Proteomes" id="UP000515947"/>
    </source>
</evidence>
<dbReference type="InterPro" id="IPR036374">
    <property type="entry name" value="OxRdtase_Mopterin-bd_sf"/>
</dbReference>
<evidence type="ECO:0000256" key="4">
    <source>
        <dbReference type="ARBA" id="ARBA00022989"/>
    </source>
</evidence>
<gene>
    <name evidence="9" type="ORF">H9L09_01810</name>
</gene>
<protein>
    <submittedName>
        <fullName evidence="9">Molybdopterin-dependent oxidoreductase</fullName>
    </submittedName>
</protein>
<feature type="transmembrane region" description="Helical" evidence="6">
    <location>
        <begin position="204"/>
        <end position="224"/>
    </location>
</feature>
<evidence type="ECO:0000256" key="6">
    <source>
        <dbReference type="SAM" id="Phobius"/>
    </source>
</evidence>
<keyword evidence="2" id="KW-1003">Cell membrane</keyword>
<dbReference type="Gene3D" id="1.20.950.20">
    <property type="entry name" value="Transmembrane di-heme cytochromes, Chain C"/>
    <property type="match status" value="1"/>
</dbReference>
<evidence type="ECO:0000256" key="2">
    <source>
        <dbReference type="ARBA" id="ARBA00022475"/>
    </source>
</evidence>
<evidence type="ECO:0000313" key="9">
    <source>
        <dbReference type="EMBL" id="QNN53249.1"/>
    </source>
</evidence>
<dbReference type="KEGG" id="nmes:H9L09_01810"/>
<dbReference type="InterPro" id="IPR016174">
    <property type="entry name" value="Di-haem_cyt_TM"/>
</dbReference>
<reference evidence="9 10" key="1">
    <citation type="submission" date="2020-08" db="EMBL/GenBank/DDBJ databases">
        <title>Genome sequence of Nocardioides mesophilus KACC 16243T.</title>
        <authorList>
            <person name="Hyun D.-W."/>
            <person name="Bae J.-W."/>
        </authorList>
    </citation>
    <scope>NUCLEOTIDE SEQUENCE [LARGE SCALE GENOMIC DNA]</scope>
    <source>
        <strain evidence="9 10">KACC 16243</strain>
    </source>
</reference>
<dbReference type="RefSeq" id="WP_187579091.1">
    <property type="nucleotide sequence ID" value="NZ_CP060713.1"/>
</dbReference>
<dbReference type="InterPro" id="IPR011577">
    <property type="entry name" value="Cyt_b561_bac/Ni-Hgenase"/>
</dbReference>
<organism evidence="9 10">
    <name type="scientific">Nocardioides mesophilus</name>
    <dbReference type="NCBI Taxonomy" id="433659"/>
    <lineage>
        <taxon>Bacteria</taxon>
        <taxon>Bacillati</taxon>
        <taxon>Actinomycetota</taxon>
        <taxon>Actinomycetes</taxon>
        <taxon>Propionibacteriales</taxon>
        <taxon>Nocardioidaceae</taxon>
        <taxon>Nocardioides</taxon>
    </lineage>
</organism>
<dbReference type="EMBL" id="CP060713">
    <property type="protein sequence ID" value="QNN53249.1"/>
    <property type="molecule type" value="Genomic_DNA"/>
</dbReference>
<proteinExistence type="predicted"/>
<keyword evidence="10" id="KW-1185">Reference proteome</keyword>
<dbReference type="Proteomes" id="UP000515947">
    <property type="component" value="Chromosome"/>
</dbReference>